<sequence>MTTIRHFPFAAHATSTATRFLIHGRGGRLIPRGAGASFWFNPLGATISEVPVEDLEFGAIFPAVTADRQEVSVQAALTVRIVDPEAAARRMDFSVNLGGGEWTSRPLQILHDRIIELARQYAAQAAGALTLEALLADGLVIMRDAISRGLAEETHLAEAGILVAGISVVAVRPDDEIERALQNKVREAIQAESDRATYDRRAQAVDRERAIKENELNNRTELARREAELVELAGANDRRRTEQELERDELRARATVANSRLGVDARVDEIARVAEAENNALAARLSEYNGADLPALLAAIAPEILTAMPRVESLTITPDMLAGAVQKMMNNVREGAAA</sequence>
<dbReference type="InterPro" id="IPR036013">
    <property type="entry name" value="Band_7/SPFH_dom_sf"/>
</dbReference>
<dbReference type="InterPro" id="IPR001107">
    <property type="entry name" value="Band_7"/>
</dbReference>
<accession>A0ABW5XGP5</accession>
<gene>
    <name evidence="2" type="ORF">ACFSYH_07640</name>
</gene>
<evidence type="ECO:0000313" key="3">
    <source>
        <dbReference type="Proteomes" id="UP001597391"/>
    </source>
</evidence>
<dbReference type="RefSeq" id="WP_377466286.1">
    <property type="nucleotide sequence ID" value="NZ_JBHUOP010000003.1"/>
</dbReference>
<name>A0ABW5XGP5_9MICO</name>
<comment type="caution">
    <text evidence="2">The sequence shown here is derived from an EMBL/GenBank/DDBJ whole genome shotgun (WGS) entry which is preliminary data.</text>
</comment>
<protein>
    <submittedName>
        <fullName evidence="2">SPFH domain-containing protein</fullName>
    </submittedName>
</protein>
<dbReference type="SUPFAM" id="SSF117892">
    <property type="entry name" value="Band 7/SPFH domain"/>
    <property type="match status" value="1"/>
</dbReference>
<dbReference type="Pfam" id="PF01145">
    <property type="entry name" value="Band_7"/>
    <property type="match status" value="1"/>
</dbReference>
<feature type="domain" description="Band 7" evidence="1">
    <location>
        <begin position="23"/>
        <end position="202"/>
    </location>
</feature>
<proteinExistence type="predicted"/>
<evidence type="ECO:0000259" key="1">
    <source>
        <dbReference type="Pfam" id="PF01145"/>
    </source>
</evidence>
<dbReference type="EMBL" id="JBHUOP010000003">
    <property type="protein sequence ID" value="MFD2840445.1"/>
    <property type="molecule type" value="Genomic_DNA"/>
</dbReference>
<dbReference type="Gene3D" id="3.30.479.30">
    <property type="entry name" value="Band 7 domain"/>
    <property type="match status" value="1"/>
</dbReference>
<organism evidence="2 3">
    <name type="scientific">Populibacterium corticicola</name>
    <dbReference type="NCBI Taxonomy" id="1812826"/>
    <lineage>
        <taxon>Bacteria</taxon>
        <taxon>Bacillati</taxon>
        <taxon>Actinomycetota</taxon>
        <taxon>Actinomycetes</taxon>
        <taxon>Micrococcales</taxon>
        <taxon>Jonesiaceae</taxon>
        <taxon>Populibacterium</taxon>
    </lineage>
</organism>
<evidence type="ECO:0000313" key="2">
    <source>
        <dbReference type="EMBL" id="MFD2840445.1"/>
    </source>
</evidence>
<reference evidence="3" key="1">
    <citation type="journal article" date="2019" name="Int. J. Syst. Evol. Microbiol.">
        <title>The Global Catalogue of Microorganisms (GCM) 10K type strain sequencing project: providing services to taxonomists for standard genome sequencing and annotation.</title>
        <authorList>
            <consortium name="The Broad Institute Genomics Platform"/>
            <consortium name="The Broad Institute Genome Sequencing Center for Infectious Disease"/>
            <person name="Wu L."/>
            <person name="Ma J."/>
        </authorList>
    </citation>
    <scope>NUCLEOTIDE SEQUENCE [LARGE SCALE GENOMIC DNA]</scope>
    <source>
        <strain evidence="3">KCTC 33576</strain>
    </source>
</reference>
<keyword evidence="3" id="KW-1185">Reference proteome</keyword>
<dbReference type="Proteomes" id="UP001597391">
    <property type="component" value="Unassembled WGS sequence"/>
</dbReference>